<keyword evidence="3 11" id="KW-0645">Protease</keyword>
<dbReference type="PANTHER" id="PTHR10183:SF379">
    <property type="entry name" value="CALPAIN-5"/>
    <property type="match status" value="1"/>
</dbReference>
<evidence type="ECO:0000256" key="7">
    <source>
        <dbReference type="ARBA" id="ARBA00022801"/>
    </source>
</evidence>
<dbReference type="PRINTS" id="PR00704">
    <property type="entry name" value="CALPAIN"/>
</dbReference>
<keyword evidence="4" id="KW-0479">Metal-binding</keyword>
<dbReference type="InterPro" id="IPR022684">
    <property type="entry name" value="Calpain_cysteine_protease"/>
</dbReference>
<dbReference type="InParanoid" id="A0A0V0QU27"/>
<feature type="active site" evidence="10 11">
    <location>
        <position position="161"/>
    </location>
</feature>
<keyword evidence="15" id="KW-1185">Reference proteome</keyword>
<dbReference type="InterPro" id="IPR000169">
    <property type="entry name" value="Pept_cys_AS"/>
</dbReference>
<dbReference type="PANTHER" id="PTHR10183">
    <property type="entry name" value="CALPAIN"/>
    <property type="match status" value="1"/>
</dbReference>
<proteinExistence type="inferred from homology"/>
<dbReference type="SUPFAM" id="SSF54001">
    <property type="entry name" value="Cysteine proteinases"/>
    <property type="match status" value="1"/>
</dbReference>
<gene>
    <name evidence="14" type="ORF">PPERSA_09853</name>
</gene>
<dbReference type="PROSITE" id="PS00139">
    <property type="entry name" value="THIOL_PROTEASE_CYS"/>
    <property type="match status" value="1"/>
</dbReference>
<feature type="region of interest" description="Disordered" evidence="12">
    <location>
        <begin position="1"/>
        <end position="43"/>
    </location>
</feature>
<dbReference type="Proteomes" id="UP000054937">
    <property type="component" value="Unassembled WGS sequence"/>
</dbReference>
<dbReference type="GO" id="GO:0008270">
    <property type="term" value="F:zinc ion binding"/>
    <property type="evidence" value="ECO:0007669"/>
    <property type="project" value="UniProtKB-KW"/>
</dbReference>
<evidence type="ECO:0000256" key="5">
    <source>
        <dbReference type="ARBA" id="ARBA00022737"/>
    </source>
</evidence>
<dbReference type="AlphaFoldDB" id="A0A0V0QU27"/>
<dbReference type="PROSITE" id="PS50203">
    <property type="entry name" value="CALPAIN_CAT"/>
    <property type="match status" value="1"/>
</dbReference>
<feature type="active site" evidence="10 11">
    <location>
        <position position="345"/>
    </location>
</feature>
<evidence type="ECO:0000256" key="4">
    <source>
        <dbReference type="ARBA" id="ARBA00022723"/>
    </source>
</evidence>
<comment type="caution">
    <text evidence="14">The sequence shown here is derived from an EMBL/GenBank/DDBJ whole genome shotgun (WGS) entry which is preliminary data.</text>
</comment>
<keyword evidence="7 11" id="KW-0378">Hydrolase</keyword>
<evidence type="ECO:0000256" key="12">
    <source>
        <dbReference type="SAM" id="MobiDB-lite"/>
    </source>
</evidence>
<dbReference type="GO" id="GO:0004198">
    <property type="term" value="F:calcium-dependent cysteine-type endopeptidase activity"/>
    <property type="evidence" value="ECO:0007669"/>
    <property type="project" value="InterPro"/>
</dbReference>
<feature type="compositionally biased region" description="Basic residues" evidence="12">
    <location>
        <begin position="18"/>
        <end position="27"/>
    </location>
</feature>
<dbReference type="CDD" id="cd00044">
    <property type="entry name" value="CysPc"/>
    <property type="match status" value="1"/>
</dbReference>
<organism evidence="14 15">
    <name type="scientific">Pseudocohnilembus persalinus</name>
    <name type="common">Ciliate</name>
    <dbReference type="NCBI Taxonomy" id="266149"/>
    <lineage>
        <taxon>Eukaryota</taxon>
        <taxon>Sar</taxon>
        <taxon>Alveolata</taxon>
        <taxon>Ciliophora</taxon>
        <taxon>Intramacronucleata</taxon>
        <taxon>Oligohymenophorea</taxon>
        <taxon>Scuticociliatia</taxon>
        <taxon>Philasterida</taxon>
        <taxon>Pseudocohnilembidae</taxon>
        <taxon>Pseudocohnilembus</taxon>
    </lineage>
</organism>
<evidence type="ECO:0000256" key="6">
    <source>
        <dbReference type="ARBA" id="ARBA00022771"/>
    </source>
</evidence>
<sequence>MGCGISRCTESPQDFPKIRPKKNKKVDRRISKSQNKTQIDEKEQEALDQAKQLINFKQILDQDIEFQQIKALDVKDLRSQANTVKNLDIFQKKIEEISGQNFTDDEFPPNQKSLTRDLSYMPEAQQYKWTRAQEIYPDKQVKIFQGKIEPNDIKQGALGDCYFLSALSVLAERENLIEKLFVSKEVNQEGVYGIVMCIDGEFQEILVDDWIPTTKDGKICFSRSNQKDLDKFGFELWVLLLEKAYAKVYKGYNQIVSGLTGNAIRDLTGAPAVYLECKNGPDEMWDFLKFHELKGHMLTAGTTKLENQTEEQDTGKGIVSGHAYAILQVREVERSGVERIIQLRNPWGKKEWNGDWSDKSSKWTEELKRQLYFTDEDDGIFWIKVEDFVKQFHYVTANYVKESYQYDSIKIPTKKNHSILLKFNIKEDNTHAFLEITQKDSRHFESKDKYNYSYARILCCSGDFQEWIGDNEGKERNISLEGTFKKGTYIAWIDISDQHKKFDADFIIVSSYSDKQVQFSQQYEYKKENELQILDQMLICQPSQNEELVKIFEEDDKIARYQGQAGGYIYFQLVNNSTKGSIYKSIIQMVGKQNIQIMHPYNNDKEVKIKLKPKEVKIVKYTVKDNNKQAQKYRFKYLEIIEEGYDQLVQKAKELSKRICNILLK</sequence>
<evidence type="ECO:0000259" key="13">
    <source>
        <dbReference type="PROSITE" id="PS50203"/>
    </source>
</evidence>
<dbReference type="OrthoDB" id="268518at2759"/>
<keyword evidence="5" id="KW-0677">Repeat</keyword>
<feature type="domain" description="Calpain catalytic" evidence="13">
    <location>
        <begin position="101"/>
        <end position="401"/>
    </location>
</feature>
<evidence type="ECO:0000256" key="8">
    <source>
        <dbReference type="ARBA" id="ARBA00022807"/>
    </source>
</evidence>
<evidence type="ECO:0000256" key="9">
    <source>
        <dbReference type="ARBA" id="ARBA00022833"/>
    </source>
</evidence>
<accession>A0A0V0QU27</accession>
<evidence type="ECO:0000256" key="1">
    <source>
        <dbReference type="ARBA" id="ARBA00007623"/>
    </source>
</evidence>
<evidence type="ECO:0000313" key="14">
    <source>
        <dbReference type="EMBL" id="KRX05713.1"/>
    </source>
</evidence>
<dbReference type="FunFam" id="3.90.70.10:FF:000010">
    <property type="entry name" value="Calpain 15"/>
    <property type="match status" value="1"/>
</dbReference>
<reference evidence="14 15" key="1">
    <citation type="journal article" date="2015" name="Sci. Rep.">
        <title>Genome of the facultative scuticociliatosis pathogen Pseudocohnilembus persalinus provides insight into its virulence through horizontal gene transfer.</title>
        <authorList>
            <person name="Xiong J."/>
            <person name="Wang G."/>
            <person name="Cheng J."/>
            <person name="Tian M."/>
            <person name="Pan X."/>
            <person name="Warren A."/>
            <person name="Jiang C."/>
            <person name="Yuan D."/>
            <person name="Miao W."/>
        </authorList>
    </citation>
    <scope>NUCLEOTIDE SEQUENCE [LARGE SCALE GENOMIC DNA]</scope>
    <source>
        <strain evidence="14">36N120E</strain>
    </source>
</reference>
<dbReference type="InterPro" id="IPR038765">
    <property type="entry name" value="Papain-like_cys_pep_sf"/>
</dbReference>
<protein>
    <recommendedName>
        <fullName evidence="13">Calpain catalytic domain-containing protein</fullName>
    </recommendedName>
</protein>
<feature type="active site" evidence="10 11">
    <location>
        <position position="322"/>
    </location>
</feature>
<dbReference type="InterPro" id="IPR001300">
    <property type="entry name" value="Peptidase_C2_calpain_cat"/>
</dbReference>
<name>A0A0V0QU27_PSEPJ</name>
<dbReference type="SMART" id="SM00230">
    <property type="entry name" value="CysPc"/>
    <property type="match status" value="1"/>
</dbReference>
<keyword evidence="8 11" id="KW-0788">Thiol protease</keyword>
<dbReference type="Pfam" id="PF00648">
    <property type="entry name" value="Peptidase_C2"/>
    <property type="match status" value="1"/>
</dbReference>
<keyword evidence="6" id="KW-0863">Zinc-finger</keyword>
<dbReference type="Gene3D" id="3.90.70.10">
    <property type="entry name" value="Cysteine proteinases"/>
    <property type="match status" value="1"/>
</dbReference>
<dbReference type="EMBL" id="LDAU01000105">
    <property type="protein sequence ID" value="KRX05713.1"/>
    <property type="molecule type" value="Genomic_DNA"/>
</dbReference>
<evidence type="ECO:0000256" key="11">
    <source>
        <dbReference type="PROSITE-ProRule" id="PRU00239"/>
    </source>
</evidence>
<evidence type="ECO:0000256" key="2">
    <source>
        <dbReference type="ARBA" id="ARBA00022553"/>
    </source>
</evidence>
<comment type="similarity">
    <text evidence="1">Belongs to the peptidase C2 family.</text>
</comment>
<keyword evidence="9" id="KW-0862">Zinc</keyword>
<evidence type="ECO:0000313" key="15">
    <source>
        <dbReference type="Proteomes" id="UP000054937"/>
    </source>
</evidence>
<evidence type="ECO:0000256" key="10">
    <source>
        <dbReference type="PIRSR" id="PIRSR622684-1"/>
    </source>
</evidence>
<dbReference type="GO" id="GO:0006508">
    <property type="term" value="P:proteolysis"/>
    <property type="evidence" value="ECO:0007669"/>
    <property type="project" value="UniProtKB-KW"/>
</dbReference>
<keyword evidence="2" id="KW-0597">Phosphoprotein</keyword>
<evidence type="ECO:0000256" key="3">
    <source>
        <dbReference type="ARBA" id="ARBA00022670"/>
    </source>
</evidence>